<dbReference type="InterPro" id="IPR045459">
    <property type="entry name" value="DUF5908"/>
</dbReference>
<dbReference type="Pfam" id="PF19265">
    <property type="entry name" value="DUF5908"/>
    <property type="match status" value="1"/>
</dbReference>
<dbReference type="InParanoid" id="M7XE00"/>
<dbReference type="RefSeq" id="WP_008627939.1">
    <property type="nucleotide sequence ID" value="NZ_AMZY02000011.1"/>
</dbReference>
<dbReference type="AlphaFoldDB" id="M7XE00"/>
<evidence type="ECO:0000313" key="2">
    <source>
        <dbReference type="EMBL" id="EMS32773.1"/>
    </source>
</evidence>
<keyword evidence="3" id="KW-1185">Reference proteome</keyword>
<dbReference type="Proteomes" id="UP000010953">
    <property type="component" value="Unassembled WGS sequence"/>
</dbReference>
<evidence type="ECO:0000256" key="1">
    <source>
        <dbReference type="SAM" id="MobiDB-lite"/>
    </source>
</evidence>
<organism evidence="2 3">
    <name type="scientific">Mariniradius saccharolyticus AK6</name>
    <dbReference type="NCBI Taxonomy" id="1239962"/>
    <lineage>
        <taxon>Bacteria</taxon>
        <taxon>Pseudomonadati</taxon>
        <taxon>Bacteroidota</taxon>
        <taxon>Cytophagia</taxon>
        <taxon>Cytophagales</taxon>
        <taxon>Cyclobacteriaceae</taxon>
        <taxon>Mariniradius</taxon>
    </lineage>
</organism>
<sequence length="56" mass="6376">MPLEIRELQIRAAVGPRETPSEIPSASSTDLEGMKQEIVREVTEEVLKMIQLKLER</sequence>
<protein>
    <submittedName>
        <fullName evidence="2">Uncharacterized protein</fullName>
    </submittedName>
</protein>
<accession>M7XE00</accession>
<gene>
    <name evidence="2" type="ORF">C943_00779</name>
</gene>
<comment type="caution">
    <text evidence="2">The sequence shown here is derived from an EMBL/GenBank/DDBJ whole genome shotgun (WGS) entry which is preliminary data.</text>
</comment>
<feature type="region of interest" description="Disordered" evidence="1">
    <location>
        <begin position="10"/>
        <end position="32"/>
    </location>
</feature>
<dbReference type="STRING" id="1239962.C943_00779"/>
<dbReference type="EMBL" id="AMZY02000011">
    <property type="protein sequence ID" value="EMS32773.1"/>
    <property type="molecule type" value="Genomic_DNA"/>
</dbReference>
<evidence type="ECO:0000313" key="3">
    <source>
        <dbReference type="Proteomes" id="UP000010953"/>
    </source>
</evidence>
<reference evidence="2" key="1">
    <citation type="submission" date="2013-01" db="EMBL/GenBank/DDBJ databases">
        <title>Genome assembly of Mariniradius saccharolyticus AK6.</title>
        <authorList>
            <person name="Vaidya B."/>
            <person name="Khatri I."/>
            <person name="Tanuku N.R.S."/>
            <person name="Subramanian S."/>
            <person name="Pinnaka A."/>
        </authorList>
    </citation>
    <scope>NUCLEOTIDE SEQUENCE [LARGE SCALE GENOMIC DNA]</scope>
    <source>
        <strain evidence="2">AK6</strain>
    </source>
</reference>
<dbReference type="OrthoDB" id="827552at2"/>
<proteinExistence type="predicted"/>
<name>M7XE00_9BACT</name>